<accession>A0A0L0F900</accession>
<dbReference type="GeneID" id="25914912"/>
<dbReference type="RefSeq" id="XP_014146933.1">
    <property type="nucleotide sequence ID" value="XM_014291458.1"/>
</dbReference>
<name>A0A0L0F900_9EUKA</name>
<keyword evidence="2" id="KW-1185">Reference proteome</keyword>
<dbReference type="AlphaFoldDB" id="A0A0L0F900"/>
<dbReference type="Proteomes" id="UP000054560">
    <property type="component" value="Unassembled WGS sequence"/>
</dbReference>
<organism evidence="1 2">
    <name type="scientific">Sphaeroforma arctica JP610</name>
    <dbReference type="NCBI Taxonomy" id="667725"/>
    <lineage>
        <taxon>Eukaryota</taxon>
        <taxon>Ichthyosporea</taxon>
        <taxon>Ichthyophonida</taxon>
        <taxon>Sphaeroforma</taxon>
    </lineage>
</organism>
<evidence type="ECO:0000313" key="1">
    <source>
        <dbReference type="EMBL" id="KNC73031.1"/>
    </source>
</evidence>
<evidence type="ECO:0000313" key="2">
    <source>
        <dbReference type="Proteomes" id="UP000054560"/>
    </source>
</evidence>
<gene>
    <name evidence="1" type="ORF">SARC_14408</name>
</gene>
<proteinExistence type="predicted"/>
<reference evidence="1 2" key="1">
    <citation type="submission" date="2011-02" db="EMBL/GenBank/DDBJ databases">
        <title>The Genome Sequence of Sphaeroforma arctica JP610.</title>
        <authorList>
            <consortium name="The Broad Institute Genome Sequencing Platform"/>
            <person name="Russ C."/>
            <person name="Cuomo C."/>
            <person name="Young S.K."/>
            <person name="Zeng Q."/>
            <person name="Gargeya S."/>
            <person name="Alvarado L."/>
            <person name="Berlin A."/>
            <person name="Chapman S.B."/>
            <person name="Chen Z."/>
            <person name="Freedman E."/>
            <person name="Gellesch M."/>
            <person name="Goldberg J."/>
            <person name="Griggs A."/>
            <person name="Gujja S."/>
            <person name="Heilman E."/>
            <person name="Heiman D."/>
            <person name="Howarth C."/>
            <person name="Mehta T."/>
            <person name="Neiman D."/>
            <person name="Pearson M."/>
            <person name="Roberts A."/>
            <person name="Saif S."/>
            <person name="Shea T."/>
            <person name="Shenoy N."/>
            <person name="Sisk P."/>
            <person name="Stolte C."/>
            <person name="Sykes S."/>
            <person name="White J."/>
            <person name="Yandava C."/>
            <person name="Burger G."/>
            <person name="Gray M.W."/>
            <person name="Holland P.W.H."/>
            <person name="King N."/>
            <person name="Lang F.B.F."/>
            <person name="Roger A.J."/>
            <person name="Ruiz-Trillo I."/>
            <person name="Haas B."/>
            <person name="Nusbaum C."/>
            <person name="Birren B."/>
        </authorList>
    </citation>
    <scope>NUCLEOTIDE SEQUENCE [LARGE SCALE GENOMIC DNA]</scope>
    <source>
        <strain evidence="1 2">JP610</strain>
    </source>
</reference>
<dbReference type="EMBL" id="KQ246184">
    <property type="protein sequence ID" value="KNC73031.1"/>
    <property type="molecule type" value="Genomic_DNA"/>
</dbReference>
<sequence>MFYPWDYDKILRRASKHNKVSVGMSVMHDNYLFRRIMYLMPKDFTSKVTQRIKALIAESAPWSKEALEEMTDGYSKSVDPYLASGKVDNVKLNKK</sequence>
<protein>
    <submittedName>
        <fullName evidence="1">Uncharacterized protein</fullName>
    </submittedName>
</protein>